<evidence type="ECO:0000256" key="4">
    <source>
        <dbReference type="ARBA" id="ARBA00022729"/>
    </source>
</evidence>
<evidence type="ECO:0000256" key="2">
    <source>
        <dbReference type="ARBA" id="ARBA00022475"/>
    </source>
</evidence>
<comment type="caution">
    <text evidence="10">The sequence shown here is derived from an EMBL/GenBank/DDBJ whole genome shotgun (WGS) entry which is preliminary data.</text>
</comment>
<evidence type="ECO:0000256" key="8">
    <source>
        <dbReference type="SAM" id="SignalP"/>
    </source>
</evidence>
<dbReference type="PRINTS" id="PR01217">
    <property type="entry name" value="PRICHEXTENSN"/>
</dbReference>
<dbReference type="Gene3D" id="1.20.58.1040">
    <property type="match status" value="1"/>
</dbReference>
<feature type="signal peptide" evidence="8">
    <location>
        <begin position="1"/>
        <end position="19"/>
    </location>
</feature>
<dbReference type="PANTHER" id="PTHR31044:SF28">
    <property type="entry name" value="CARBOHYDRATE-BINDING X8 DOMAIN SUPERFAMILY PROTEIN"/>
    <property type="match status" value="1"/>
</dbReference>
<evidence type="ECO:0000256" key="3">
    <source>
        <dbReference type="ARBA" id="ARBA00022622"/>
    </source>
</evidence>
<dbReference type="SMART" id="SM00768">
    <property type="entry name" value="X8"/>
    <property type="match status" value="1"/>
</dbReference>
<feature type="domain" description="X8" evidence="9">
    <location>
        <begin position="235"/>
        <end position="319"/>
    </location>
</feature>
<organism evidence="10 11">
    <name type="scientific">Acorus calamus</name>
    <name type="common">Sweet flag</name>
    <dbReference type="NCBI Taxonomy" id="4465"/>
    <lineage>
        <taxon>Eukaryota</taxon>
        <taxon>Viridiplantae</taxon>
        <taxon>Streptophyta</taxon>
        <taxon>Embryophyta</taxon>
        <taxon>Tracheophyta</taxon>
        <taxon>Spermatophyta</taxon>
        <taxon>Magnoliopsida</taxon>
        <taxon>Liliopsida</taxon>
        <taxon>Acoraceae</taxon>
        <taxon>Acorus</taxon>
    </lineage>
</organism>
<keyword evidence="4 8" id="KW-0732">Signal</keyword>
<dbReference type="Pfam" id="PF07983">
    <property type="entry name" value="X8"/>
    <property type="match status" value="1"/>
</dbReference>
<name>A0AAV9BZN0_ACOCL</name>
<evidence type="ECO:0000313" key="10">
    <source>
        <dbReference type="EMBL" id="KAK1282026.1"/>
    </source>
</evidence>
<sequence>MKLNILLFLFLFLTLTAEAKNPRLTKHSSKKLRRNYEVESSSSYPYVPSPFSLPPFGDVMGALPPSSLPENNPPFCINPPPFTPLPPNTYVPIPPVFNSQPPPIPPQSAPLPPILNPNPPESPPVPYYKPSPLVPPSYTPSPPTYVSTAPPPPPPWVVYVPSPPTFNVGPPPAPGVVYVPSPPTFSVGPPPAPGVVYVPSPPTFSVGPPVFQPPVVYPPPSVPPSPTSSGGSSGLWCVAKPSVPDPIIMEAMNYACGSGADCQSIQQDGACFEPNTVIAHASYAFNSYWQRTKVGGGTCDFGGTAMLVTKDPSNDGCHFITV</sequence>
<keyword evidence="3" id="KW-0449">Lipoprotein</keyword>
<dbReference type="Proteomes" id="UP001180020">
    <property type="component" value="Unassembled WGS sequence"/>
</dbReference>
<dbReference type="InterPro" id="IPR044788">
    <property type="entry name" value="X8_dom_prot"/>
</dbReference>
<dbReference type="FunFam" id="1.20.58.1040:FF:000001">
    <property type="entry name" value="Glucan endo-1,3-beta-glucosidase 4"/>
    <property type="match status" value="1"/>
</dbReference>
<dbReference type="EMBL" id="JAUJYO010000022">
    <property type="protein sequence ID" value="KAK1282026.1"/>
    <property type="molecule type" value="Genomic_DNA"/>
</dbReference>
<keyword evidence="11" id="KW-1185">Reference proteome</keyword>
<accession>A0AAV9BZN0</accession>
<proteinExistence type="predicted"/>
<keyword evidence="5" id="KW-0472">Membrane</keyword>
<protein>
    <submittedName>
        <fullName evidence="10">Glucan endo-1,3-beta-D-glucosidase</fullName>
    </submittedName>
</protein>
<dbReference type="AlphaFoldDB" id="A0AAV9BZN0"/>
<keyword evidence="3" id="KW-0336">GPI-anchor</keyword>
<comment type="subcellular location">
    <subcellularLocation>
        <location evidence="1">Cell membrane</location>
        <topology evidence="1">Lipid-anchor</topology>
        <topology evidence="1">GPI-anchor</topology>
    </subcellularLocation>
</comment>
<keyword evidence="2" id="KW-1003">Cell membrane</keyword>
<dbReference type="InterPro" id="IPR012946">
    <property type="entry name" value="X8"/>
</dbReference>
<reference evidence="10" key="2">
    <citation type="submission" date="2023-06" db="EMBL/GenBank/DDBJ databases">
        <authorList>
            <person name="Ma L."/>
            <person name="Liu K.-W."/>
            <person name="Li Z."/>
            <person name="Hsiao Y.-Y."/>
            <person name="Qi Y."/>
            <person name="Fu T."/>
            <person name="Tang G."/>
            <person name="Zhang D."/>
            <person name="Sun W.-H."/>
            <person name="Liu D.-K."/>
            <person name="Li Y."/>
            <person name="Chen G.-Z."/>
            <person name="Liu X.-D."/>
            <person name="Liao X.-Y."/>
            <person name="Jiang Y.-T."/>
            <person name="Yu X."/>
            <person name="Hao Y."/>
            <person name="Huang J."/>
            <person name="Zhao X.-W."/>
            <person name="Ke S."/>
            <person name="Chen Y.-Y."/>
            <person name="Wu W.-L."/>
            <person name="Hsu J.-L."/>
            <person name="Lin Y.-F."/>
            <person name="Huang M.-D."/>
            <person name="Li C.-Y."/>
            <person name="Huang L."/>
            <person name="Wang Z.-W."/>
            <person name="Zhao X."/>
            <person name="Zhong W.-Y."/>
            <person name="Peng D.-H."/>
            <person name="Ahmad S."/>
            <person name="Lan S."/>
            <person name="Zhang J.-S."/>
            <person name="Tsai W.-C."/>
            <person name="Van De Peer Y."/>
            <person name="Liu Z.-J."/>
        </authorList>
    </citation>
    <scope>NUCLEOTIDE SEQUENCE</scope>
    <source>
        <strain evidence="10">CP</strain>
        <tissue evidence="10">Leaves</tissue>
    </source>
</reference>
<evidence type="ECO:0000259" key="9">
    <source>
        <dbReference type="SMART" id="SM00768"/>
    </source>
</evidence>
<feature type="chain" id="PRO_5043933808" evidence="8">
    <location>
        <begin position="20"/>
        <end position="322"/>
    </location>
</feature>
<evidence type="ECO:0000256" key="7">
    <source>
        <dbReference type="ARBA" id="ARBA00023180"/>
    </source>
</evidence>
<reference evidence="10" key="1">
    <citation type="journal article" date="2023" name="Nat. Commun.">
        <title>Diploid and tetraploid genomes of Acorus and the evolution of monocots.</title>
        <authorList>
            <person name="Ma L."/>
            <person name="Liu K.W."/>
            <person name="Li Z."/>
            <person name="Hsiao Y.Y."/>
            <person name="Qi Y."/>
            <person name="Fu T."/>
            <person name="Tang G.D."/>
            <person name="Zhang D."/>
            <person name="Sun W.H."/>
            <person name="Liu D.K."/>
            <person name="Li Y."/>
            <person name="Chen G.Z."/>
            <person name="Liu X.D."/>
            <person name="Liao X.Y."/>
            <person name="Jiang Y.T."/>
            <person name="Yu X."/>
            <person name="Hao Y."/>
            <person name="Huang J."/>
            <person name="Zhao X.W."/>
            <person name="Ke S."/>
            <person name="Chen Y.Y."/>
            <person name="Wu W.L."/>
            <person name="Hsu J.L."/>
            <person name="Lin Y.F."/>
            <person name="Huang M.D."/>
            <person name="Li C.Y."/>
            <person name="Huang L."/>
            <person name="Wang Z.W."/>
            <person name="Zhao X."/>
            <person name="Zhong W.Y."/>
            <person name="Peng D.H."/>
            <person name="Ahmad S."/>
            <person name="Lan S."/>
            <person name="Zhang J.S."/>
            <person name="Tsai W.C."/>
            <person name="Van de Peer Y."/>
            <person name="Liu Z.J."/>
        </authorList>
    </citation>
    <scope>NUCLEOTIDE SEQUENCE</scope>
    <source>
        <strain evidence="10">CP</strain>
    </source>
</reference>
<keyword evidence="7" id="KW-0325">Glycoprotein</keyword>
<keyword evidence="6" id="KW-1015">Disulfide bond</keyword>
<dbReference type="GO" id="GO:0005886">
    <property type="term" value="C:plasma membrane"/>
    <property type="evidence" value="ECO:0007669"/>
    <property type="project" value="UniProtKB-SubCell"/>
</dbReference>
<dbReference type="GO" id="GO:0098552">
    <property type="term" value="C:side of membrane"/>
    <property type="evidence" value="ECO:0007669"/>
    <property type="project" value="UniProtKB-KW"/>
</dbReference>
<gene>
    <name evidence="10" type="primary">OLE9</name>
    <name evidence="10" type="ORF">QJS10_CPB22g00319</name>
</gene>
<evidence type="ECO:0000256" key="5">
    <source>
        <dbReference type="ARBA" id="ARBA00023136"/>
    </source>
</evidence>
<evidence type="ECO:0000256" key="1">
    <source>
        <dbReference type="ARBA" id="ARBA00004609"/>
    </source>
</evidence>
<dbReference type="PANTHER" id="PTHR31044">
    <property type="entry name" value="BETA-1,3 GLUCANASE"/>
    <property type="match status" value="1"/>
</dbReference>
<evidence type="ECO:0000313" key="11">
    <source>
        <dbReference type="Proteomes" id="UP001180020"/>
    </source>
</evidence>
<evidence type="ECO:0000256" key="6">
    <source>
        <dbReference type="ARBA" id="ARBA00023157"/>
    </source>
</evidence>
<dbReference type="GO" id="GO:0009506">
    <property type="term" value="C:plasmodesma"/>
    <property type="evidence" value="ECO:0007669"/>
    <property type="project" value="UniProtKB-ARBA"/>
</dbReference>